<dbReference type="InterPro" id="IPR013211">
    <property type="entry name" value="LVIVD"/>
</dbReference>
<organism evidence="2 3">
    <name type="scientific">Gemmatimonas aurantiaca (strain DSM 14586 / JCM 11422 / NBRC 100505 / T-27)</name>
    <dbReference type="NCBI Taxonomy" id="379066"/>
    <lineage>
        <taxon>Bacteria</taxon>
        <taxon>Pseudomonadati</taxon>
        <taxon>Gemmatimonadota</taxon>
        <taxon>Gemmatimonadia</taxon>
        <taxon>Gemmatimonadales</taxon>
        <taxon>Gemmatimonadaceae</taxon>
        <taxon>Gemmatimonas</taxon>
    </lineage>
</organism>
<gene>
    <name evidence="2" type="ordered locus">GAU_0213</name>
</gene>
<name>C1A4U5_GEMAT</name>
<evidence type="ECO:0008006" key="4">
    <source>
        <dbReference type="Google" id="ProtNLM"/>
    </source>
</evidence>
<sequence>MCRPRSNCIPGSAGLSFPTLTPRFMFLFSSRAAMAGAALVALAACAKAKPNTGASPATDPRNNLKAGLLDAAEYTSNMKVLAKAVSPKGFLGITNSDLAFTGNYVIQGNYNGPVVWDISNPSNPQLVVAYECPASQNDVSVYKNLMFMSAEAQNGRIDCKPGGVRETVSKERMRGVRIFDITNIREPKLVANVQTCRGSHTHTVLEDPKDKQNLYIYVSGSSGIRSAGELEGCADAASVDPNSSRLRIEIIKVPLANPAQAAVVGRANIFAGLSDNPRHGLSDADKEAAVKQLADARARGGFVAKNPQSGLDQVVPPQIVRPLLDSLAKARGASTPNAADTAAARPLVQNALNRMFANAAGAAAGTGAISERSQCHDITVYPSLGLAGGACEGHGLLLDISNPVAPVRLDAVADSNFAYWHSATFNNDGTAMLFSDEWGGGSSPKCRAGDKAEWGANAIFKIVNKKLVFQSYYKIPTYQTSNENCVAHNGSLIPIPGRDVMVQAWYQGGISVFDWTDPTKPKEIASFDRGPVDSTRMVSGGSWSVYWYNGSIVSSEIARGMDVVDLTPSEFISQNEIDAAKTVKWDQLNAQGQPKIVWPPSFSLAKAFTDQLERKGCSASTVSALRSQISAAEKANGAARNDALNKAVTDAEGARGCDGAKVDMLKKSLQDLRALAM</sequence>
<dbReference type="Pfam" id="PF08309">
    <property type="entry name" value="LVIVD"/>
    <property type="match status" value="1"/>
</dbReference>
<dbReference type="KEGG" id="gau:GAU_0213"/>
<keyword evidence="3" id="KW-1185">Reference proteome</keyword>
<reference evidence="3" key="1">
    <citation type="submission" date="2006-03" db="EMBL/GenBank/DDBJ databases">
        <title>Complete genome sequence of Gemmatimonas aurantiaca T-27 that represents a novel phylum Gemmatimonadetes.</title>
        <authorList>
            <person name="Takasaki K."/>
            <person name="Ichikawa N."/>
            <person name="Miura H."/>
            <person name="Matsushita S."/>
            <person name="Watanabe Y."/>
            <person name="Oguchi A."/>
            <person name="Ankai A."/>
            <person name="Yashiro I."/>
            <person name="Takahashi M."/>
            <person name="Terui Y."/>
            <person name="Fukui S."/>
            <person name="Yokoyama H."/>
            <person name="Tanikawa S."/>
            <person name="Hanada S."/>
            <person name="Kamagata Y."/>
            <person name="Fujita N."/>
        </authorList>
    </citation>
    <scope>NUCLEOTIDE SEQUENCE [LARGE SCALE GENOMIC DNA]</scope>
    <source>
        <strain evidence="3">T-27 / DSM 14586 / JCM 11422 / NBRC 100505</strain>
    </source>
</reference>
<dbReference type="Proteomes" id="UP000002209">
    <property type="component" value="Chromosome"/>
</dbReference>
<proteinExistence type="predicted"/>
<accession>C1A4U5</accession>
<dbReference type="eggNOG" id="COG5276">
    <property type="taxonomic scope" value="Bacteria"/>
</dbReference>
<dbReference type="AlphaFoldDB" id="C1A4U5"/>
<dbReference type="EMBL" id="AP009153">
    <property type="protein sequence ID" value="BAH37255.1"/>
    <property type="molecule type" value="Genomic_DNA"/>
</dbReference>
<dbReference type="HOGENOM" id="CLU_023239_0_0_0"/>
<evidence type="ECO:0000313" key="3">
    <source>
        <dbReference type="Proteomes" id="UP000002209"/>
    </source>
</evidence>
<evidence type="ECO:0000256" key="1">
    <source>
        <dbReference type="SAM" id="SignalP"/>
    </source>
</evidence>
<evidence type="ECO:0000313" key="2">
    <source>
        <dbReference type="EMBL" id="BAH37255.1"/>
    </source>
</evidence>
<dbReference type="STRING" id="379066.GAU_0213"/>
<feature type="chain" id="PRO_5002904032" description="LVIVD repeat-containing protein" evidence="1">
    <location>
        <begin position="36"/>
        <end position="677"/>
    </location>
</feature>
<keyword evidence="1" id="KW-0732">Signal</keyword>
<protein>
    <recommendedName>
        <fullName evidence="4">LVIVD repeat-containing protein</fullName>
    </recommendedName>
</protein>
<feature type="signal peptide" evidence="1">
    <location>
        <begin position="1"/>
        <end position="35"/>
    </location>
</feature>